<dbReference type="Gene3D" id="1.10.1660.10">
    <property type="match status" value="1"/>
</dbReference>
<dbReference type="InterPro" id="IPR000551">
    <property type="entry name" value="MerR-type_HTH_dom"/>
</dbReference>
<dbReference type="RefSeq" id="WP_164801000.1">
    <property type="nucleotide sequence ID" value="NZ_JAALLZ010000006.1"/>
</dbReference>
<proteinExistence type="predicted"/>
<name>A0AAP6WNF2_CLOPF</name>
<feature type="coiled-coil region" evidence="1">
    <location>
        <begin position="221"/>
        <end position="292"/>
    </location>
</feature>
<dbReference type="GO" id="GO:0003677">
    <property type="term" value="F:DNA binding"/>
    <property type="evidence" value="ECO:0007669"/>
    <property type="project" value="InterPro"/>
</dbReference>
<evidence type="ECO:0000256" key="1">
    <source>
        <dbReference type="SAM" id="Coils"/>
    </source>
</evidence>
<dbReference type="Pfam" id="PF13411">
    <property type="entry name" value="MerR_1"/>
    <property type="match status" value="1"/>
</dbReference>
<gene>
    <name evidence="3" type="ORF">G6Z34_13335</name>
</gene>
<evidence type="ECO:0000259" key="2">
    <source>
        <dbReference type="Pfam" id="PF13411"/>
    </source>
</evidence>
<sequence length="301" mass="35278">MSNNFTDVKFEEVKPKIYYTIPQIAEIIGEDEKRTRYWGNEFGEELLVERVSGRRKFSEESIERFKQLKLLVDEHNFSKIQIQKYFKELDEKRGEKYSDYKNAAELINPQDPLGMEVLATQLTVKMNEQIEEKLNDFLEKFITYQEEYKKDLVVQITTDVTNDVIDKLQENTNSINSALDNINKVISNTQNDLSKTAKETIEQQCELISKSQEKFLGSFNIDHLEDDLKATKNEVSNLSVDILKGLEEQNKTQEKLIENLTKQLEKRDTDICNRLKESLDNQKNLQQQVNEKKGLFKRIFG</sequence>
<evidence type="ECO:0000313" key="3">
    <source>
        <dbReference type="EMBL" id="NGU31068.1"/>
    </source>
</evidence>
<reference evidence="3 4" key="1">
    <citation type="submission" date="2020-02" db="EMBL/GenBank/DDBJ databases">
        <title>Genomic Insights into the Phylogeny and Genetic Plasticity of the Human and Animal Enteric Pathogen Clostridium perfringens.</title>
        <authorList>
            <person name="Feng Y."/>
            <person name="Hu Y."/>
        </authorList>
    </citation>
    <scope>NUCLEOTIDE SEQUENCE [LARGE SCALE GENOMIC DNA]</scope>
    <source>
        <strain evidence="3 4">CP-40</strain>
    </source>
</reference>
<dbReference type="Proteomes" id="UP000481454">
    <property type="component" value="Unassembled WGS sequence"/>
</dbReference>
<evidence type="ECO:0000313" key="4">
    <source>
        <dbReference type="Proteomes" id="UP000481454"/>
    </source>
</evidence>
<dbReference type="AlphaFoldDB" id="A0AAP6WNF2"/>
<comment type="caution">
    <text evidence="3">The sequence shown here is derived from an EMBL/GenBank/DDBJ whole genome shotgun (WGS) entry which is preliminary data.</text>
</comment>
<organism evidence="3 4">
    <name type="scientific">Clostridium perfringens</name>
    <dbReference type="NCBI Taxonomy" id="1502"/>
    <lineage>
        <taxon>Bacteria</taxon>
        <taxon>Bacillati</taxon>
        <taxon>Bacillota</taxon>
        <taxon>Clostridia</taxon>
        <taxon>Eubacteriales</taxon>
        <taxon>Clostridiaceae</taxon>
        <taxon>Clostridium</taxon>
    </lineage>
</organism>
<protein>
    <submittedName>
        <fullName evidence="3">MerR family transcriptional regulator</fullName>
    </submittedName>
</protein>
<dbReference type="EMBL" id="JAALLZ010000006">
    <property type="protein sequence ID" value="NGU31068.1"/>
    <property type="molecule type" value="Genomic_DNA"/>
</dbReference>
<keyword evidence="1" id="KW-0175">Coiled coil</keyword>
<feature type="domain" description="HTH merR-type" evidence="2">
    <location>
        <begin position="19"/>
        <end position="88"/>
    </location>
</feature>
<dbReference type="GO" id="GO:0006355">
    <property type="term" value="P:regulation of DNA-templated transcription"/>
    <property type="evidence" value="ECO:0007669"/>
    <property type="project" value="InterPro"/>
</dbReference>
<accession>A0AAP6WNF2</accession>